<dbReference type="SUPFAM" id="SSF52540">
    <property type="entry name" value="P-loop containing nucleoside triphosphate hydrolases"/>
    <property type="match status" value="1"/>
</dbReference>
<dbReference type="GO" id="GO:0005737">
    <property type="term" value="C:cytoplasm"/>
    <property type="evidence" value="ECO:0007669"/>
    <property type="project" value="TreeGrafter"/>
</dbReference>
<dbReference type="Pfam" id="PF00485">
    <property type="entry name" value="PRK"/>
    <property type="match status" value="1"/>
</dbReference>
<dbReference type="PANTHER" id="PTHR13382:SF21">
    <property type="entry name" value="OS12G0601000 PROTEIN"/>
    <property type="match status" value="1"/>
</dbReference>
<proteinExistence type="predicted"/>
<dbReference type="GO" id="GO:0016301">
    <property type="term" value="F:kinase activity"/>
    <property type="evidence" value="ECO:0007669"/>
    <property type="project" value="InterPro"/>
</dbReference>
<evidence type="ECO:0000256" key="1">
    <source>
        <dbReference type="SAM" id="MobiDB-lite"/>
    </source>
</evidence>
<protein>
    <recommendedName>
        <fullName evidence="2">Phosphoribulokinase/uridine kinase domain-containing protein</fullName>
    </recommendedName>
</protein>
<dbReference type="InterPro" id="IPR006083">
    <property type="entry name" value="PRK/URK"/>
</dbReference>
<organism evidence="3 4">
    <name type="scientific">Eragrostis curvula</name>
    <name type="common">weeping love grass</name>
    <dbReference type="NCBI Taxonomy" id="38414"/>
    <lineage>
        <taxon>Eukaryota</taxon>
        <taxon>Viridiplantae</taxon>
        <taxon>Streptophyta</taxon>
        <taxon>Embryophyta</taxon>
        <taxon>Tracheophyta</taxon>
        <taxon>Spermatophyta</taxon>
        <taxon>Magnoliopsida</taxon>
        <taxon>Liliopsida</taxon>
        <taxon>Poales</taxon>
        <taxon>Poaceae</taxon>
        <taxon>PACMAD clade</taxon>
        <taxon>Chloridoideae</taxon>
        <taxon>Eragrostideae</taxon>
        <taxon>Eragrostidinae</taxon>
        <taxon>Eragrostis</taxon>
    </lineage>
</organism>
<evidence type="ECO:0000313" key="3">
    <source>
        <dbReference type="EMBL" id="TVU49259.1"/>
    </source>
</evidence>
<feature type="domain" description="Phosphoribulokinase/uridine kinase" evidence="2">
    <location>
        <begin position="814"/>
        <end position="1016"/>
    </location>
</feature>
<sequence length="1020" mass="110822">MASSVPAAAPAAAPVPKKRGSYNCGRCGLPKKGHVCPLPGPAAKGGGEGEAGAAAAAVGELKPRRALHFDDDAVAAAVPEGVVDAVPLAMAAPQPRPPPTEKTKTRVDAPPLPPRPTAKKARVEVVVDDDDDDEDEEEAARDGWVELGAGRRVPGEVVVEVLRRLAPRGVAASAAVSRGWRGCARRVWRAAEEVRLRAAGVGPVGALLTRCPALSRLVLRMDSDVDATMLACIAFSCPNLQTLEISMANNAVNRITGDELTRFVSEKRSLSVLKLEGCSSLGFLNISSSSLSTLWLSGLCSLSKAVINCSNLNELSLAFPKQNNDSTDLIALMDSLGRTCQNLRNMHISSIHLCNEAVFALESANLRGLCMLSLILGSKITDAAVASIVRSCASLELLDLSGSSITDNGLGMICKSFPHTLTRLLLALCPNITSCGVQAAATQLPLLRLLDCGKSLCVKPQPEAGRSYFGDITGGIKFCSKLATQKKQQATYEKLIIKHTNLRKLSLWGCSAIDALYVNCPELVDLNLNSCTKPSSRHLFVLGCNNLEKPCAERLLLQCPNLKDVHVSGCRDMLIGAIRNQVMNEFTMEEPRMSCKRLADGSKRVQVPHFMLEQVRNTLHFSSSGGERERASTSAEPVHRSHRLGVEPAGDVRPWRLFSSSLARWKFGMVVSSGLEQFCNQVPVMCLFDEGTEGGRAQSAMELSSSVASTAAAQALLLRPPPSGRRYGLAGHISFRSYAVRNKEMPSISTTFQQAFPLQPSAPSAKQKKQNVPCYQRQEAPQIEAKSMEEVYDSLAEHLVSVVKNLEHADSKYIVGLAGPPGAGKSTVASEVVRRVNMLWSLKHAKDTVLLPGEEIAAMLPMDGFHLYRSQLDAMEDPKEAHARRGAPWTFNPSLLLKCLETLRTEGSVNAPSFDHGVGDPVENDIFVKPQHKIVIVEGNYILMEQDVWREIRDFFDEKWFIDIDIDVSMQRVLKRHIATGKEPDVAAWRISYNDRPNAELIMESRKNADLVIRSVDFSS</sequence>
<feature type="compositionally biased region" description="Low complexity" evidence="1">
    <location>
        <begin position="1"/>
        <end position="15"/>
    </location>
</feature>
<dbReference type="Gene3D" id="3.80.10.10">
    <property type="entry name" value="Ribonuclease Inhibitor"/>
    <property type="match status" value="2"/>
</dbReference>
<dbReference type="EMBL" id="RWGY01000002">
    <property type="protein sequence ID" value="TVU49259.1"/>
    <property type="molecule type" value="Genomic_DNA"/>
</dbReference>
<dbReference type="InterPro" id="IPR032675">
    <property type="entry name" value="LRR_dom_sf"/>
</dbReference>
<dbReference type="AlphaFoldDB" id="A0A5J9WM33"/>
<feature type="region of interest" description="Disordered" evidence="1">
    <location>
        <begin position="1"/>
        <end position="22"/>
    </location>
</feature>
<evidence type="ECO:0000259" key="2">
    <source>
        <dbReference type="Pfam" id="PF00485"/>
    </source>
</evidence>
<reference evidence="3 4" key="1">
    <citation type="journal article" date="2019" name="Sci. Rep.">
        <title>A high-quality genome of Eragrostis curvula grass provides insights into Poaceae evolution and supports new strategies to enhance forage quality.</title>
        <authorList>
            <person name="Carballo J."/>
            <person name="Santos B.A.C.M."/>
            <person name="Zappacosta D."/>
            <person name="Garbus I."/>
            <person name="Selva J.P."/>
            <person name="Gallo C.A."/>
            <person name="Diaz A."/>
            <person name="Albertini E."/>
            <person name="Caccamo M."/>
            <person name="Echenique V."/>
        </authorList>
    </citation>
    <scope>NUCLEOTIDE SEQUENCE [LARGE SCALE GENOMIC DNA]</scope>
    <source>
        <strain evidence="4">cv. Victoria</strain>
        <tissue evidence="3">Leaf</tissue>
    </source>
</reference>
<accession>A0A5J9WM33</accession>
<name>A0A5J9WM33_9POAL</name>
<dbReference type="OrthoDB" id="6362633at2759"/>
<dbReference type="InterPro" id="IPR027417">
    <property type="entry name" value="P-loop_NTPase"/>
</dbReference>
<gene>
    <name evidence="3" type="ORF">EJB05_00559</name>
</gene>
<dbReference type="FunFam" id="3.80.10.10:FF:000597">
    <property type="entry name" value="F-box/LRR-repeat protein 17"/>
    <property type="match status" value="1"/>
</dbReference>
<keyword evidence="4" id="KW-1185">Reference proteome</keyword>
<comment type="caution">
    <text evidence="3">The sequence shown here is derived from an EMBL/GenBank/DDBJ whole genome shotgun (WGS) entry which is preliminary data.</text>
</comment>
<feature type="region of interest" description="Disordered" evidence="1">
    <location>
        <begin position="90"/>
        <end position="120"/>
    </location>
</feature>
<dbReference type="Gramene" id="TVU49259">
    <property type="protein sequence ID" value="TVU49259"/>
    <property type="gene ID" value="EJB05_00559"/>
</dbReference>
<dbReference type="InterPro" id="IPR050648">
    <property type="entry name" value="F-box_LRR-repeat"/>
</dbReference>
<dbReference type="GO" id="GO:0005524">
    <property type="term" value="F:ATP binding"/>
    <property type="evidence" value="ECO:0007669"/>
    <property type="project" value="InterPro"/>
</dbReference>
<dbReference type="Proteomes" id="UP000324897">
    <property type="component" value="Chromosome 6"/>
</dbReference>
<dbReference type="PANTHER" id="PTHR13382">
    <property type="entry name" value="MITOCHONDRIAL ATP SYNTHASE COUPLING FACTOR B"/>
    <property type="match status" value="1"/>
</dbReference>
<dbReference type="Gene3D" id="3.40.50.300">
    <property type="entry name" value="P-loop containing nucleotide triphosphate hydrolases"/>
    <property type="match status" value="2"/>
</dbReference>
<evidence type="ECO:0000313" key="4">
    <source>
        <dbReference type="Proteomes" id="UP000324897"/>
    </source>
</evidence>
<dbReference type="SUPFAM" id="SSF52047">
    <property type="entry name" value="RNI-like"/>
    <property type="match status" value="1"/>
</dbReference>
<feature type="non-terminal residue" evidence="3">
    <location>
        <position position="1"/>
    </location>
</feature>